<organism evidence="2 3">
    <name type="scientific">Ructibacterium gallinarum</name>
    <dbReference type="NCBI Taxonomy" id="2779355"/>
    <lineage>
        <taxon>Bacteria</taxon>
        <taxon>Bacillati</taxon>
        <taxon>Bacillota</taxon>
        <taxon>Clostridia</taxon>
        <taxon>Eubacteriales</taxon>
        <taxon>Oscillospiraceae</taxon>
        <taxon>Ructibacterium</taxon>
    </lineage>
</organism>
<dbReference type="PANTHER" id="PTHR43649:SF12">
    <property type="entry name" value="DIACETYLCHITOBIOSE BINDING PROTEIN DASA"/>
    <property type="match status" value="1"/>
</dbReference>
<dbReference type="EMBL" id="JADCKB010000004">
    <property type="protein sequence ID" value="MBE5039393.1"/>
    <property type="molecule type" value="Genomic_DNA"/>
</dbReference>
<dbReference type="PROSITE" id="PS51257">
    <property type="entry name" value="PROKAR_LIPOPROTEIN"/>
    <property type="match status" value="1"/>
</dbReference>
<comment type="caution">
    <text evidence="2">The sequence shown here is derived from an EMBL/GenBank/DDBJ whole genome shotgun (WGS) entry which is preliminary data.</text>
</comment>
<dbReference type="PANTHER" id="PTHR43649">
    <property type="entry name" value="ARABINOSE-BINDING PROTEIN-RELATED"/>
    <property type="match status" value="1"/>
</dbReference>
<dbReference type="Pfam" id="PF01547">
    <property type="entry name" value="SBP_bac_1"/>
    <property type="match status" value="1"/>
</dbReference>
<evidence type="ECO:0000256" key="1">
    <source>
        <dbReference type="SAM" id="SignalP"/>
    </source>
</evidence>
<evidence type="ECO:0000313" key="3">
    <source>
        <dbReference type="Proteomes" id="UP000806542"/>
    </source>
</evidence>
<sequence length="465" mass="52405">MKKLITVAVILLLSLSLFSCGAKQNDASKITISHCQGEWCWPILEEIADAYTEETGVEVEFIYVAAESYDQWREAQLAAGSEPDIIWGMTNAKTFFSSGKILPLTDYYNSESRFSGQLWKDDYIDGILDNCYDENGEELITNVLSRAQINLYYNKDIFNELNLEVPETWTEFMAAAQTAKDAGYIPFSIMNSSTWTLEWMEDPVLEDCYANSGIADRLDVITENGILDENEILLGVKAGLLNYNDPEFVTYFKLVKEMTPYYNVGFNSASWEFEALFNEGKAAMTLNGSWYPNQHMINETPVNYGVAMLPYVDSSIYSDSRNERVKYMVSPPAGDIVVTQKAADEGRADAAVGFLQFISNAKGGGKLWAEKTMFLPVIKDVELPEVMKPFEDFTGDTPMVYSAGRMLHLDAEAHTAYRKIFCDYLENDQTAEEFAAEVQELYSGYIDDVIALNSVDINSYIDKIK</sequence>
<feature type="chain" id="PRO_5039030750" evidence="1">
    <location>
        <begin position="22"/>
        <end position="465"/>
    </location>
</feature>
<keyword evidence="1" id="KW-0732">Signal</keyword>
<dbReference type="Gene3D" id="3.40.190.10">
    <property type="entry name" value="Periplasmic binding protein-like II"/>
    <property type="match status" value="1"/>
</dbReference>
<feature type="signal peptide" evidence="1">
    <location>
        <begin position="1"/>
        <end position="21"/>
    </location>
</feature>
<accession>A0A9D5LX29</accession>
<evidence type="ECO:0000313" key="2">
    <source>
        <dbReference type="EMBL" id="MBE5039393.1"/>
    </source>
</evidence>
<gene>
    <name evidence="2" type="ORF">INF28_02775</name>
</gene>
<dbReference type="AlphaFoldDB" id="A0A9D5LX29"/>
<name>A0A9D5LX29_9FIRM</name>
<dbReference type="InterPro" id="IPR050490">
    <property type="entry name" value="Bact_solute-bd_prot1"/>
</dbReference>
<protein>
    <submittedName>
        <fullName evidence="2">Extracellular solute-binding protein</fullName>
    </submittedName>
</protein>
<dbReference type="RefSeq" id="WP_226391956.1">
    <property type="nucleotide sequence ID" value="NZ_JADCKB010000004.1"/>
</dbReference>
<keyword evidence="3" id="KW-1185">Reference proteome</keyword>
<reference evidence="2" key="1">
    <citation type="submission" date="2020-10" db="EMBL/GenBank/DDBJ databases">
        <title>ChiBAC.</title>
        <authorList>
            <person name="Zenner C."/>
            <person name="Hitch T.C.A."/>
            <person name="Clavel T."/>
        </authorList>
    </citation>
    <scope>NUCLEOTIDE SEQUENCE</scope>
    <source>
        <strain evidence="2">DSM 107454</strain>
    </source>
</reference>
<dbReference type="Proteomes" id="UP000806542">
    <property type="component" value="Unassembled WGS sequence"/>
</dbReference>
<dbReference type="SUPFAM" id="SSF53850">
    <property type="entry name" value="Periplasmic binding protein-like II"/>
    <property type="match status" value="1"/>
</dbReference>
<dbReference type="InterPro" id="IPR006059">
    <property type="entry name" value="SBP"/>
</dbReference>
<proteinExistence type="predicted"/>